<dbReference type="Proteomes" id="UP000199533">
    <property type="component" value="Unassembled WGS sequence"/>
</dbReference>
<reference evidence="3" key="1">
    <citation type="submission" date="2016-10" db="EMBL/GenBank/DDBJ databases">
        <authorList>
            <person name="Varghese N."/>
            <person name="Submissions S."/>
        </authorList>
    </citation>
    <scope>NUCLEOTIDE SEQUENCE [LARGE SCALE GENOMIC DNA]</scope>
    <source>
        <strain evidence="3">Nm69</strain>
    </source>
</reference>
<gene>
    <name evidence="2" type="ORF">SAMN05216302_101013</name>
</gene>
<sequence>MAKERDDRQFFEETTGATHTAERITGISPEIRDLLRTANIPLEFKALLRATEFPSLTPVNKTEHVPIFAETEEDLTEPAVFENTAALEWLKSNELLDEEWQQPEIDHATEIESEAFPVHDPARPVELPESIDGFETARLSYLSEMTLDMQGVAHMTPGLQSLAGKSISGLVSASYLAFWLPDDGILYTDSDDFGRTVERTNCKMVVFFKIDILQKGKVILPNARFSDFRPELKLYQGASLVMRISANDIKGLPGKLIIEWKQNGKSVKFINIKKAGQQAQEKNQLEIGAKDIEDLKAQIKKIKEEGWAFLVTPPQPLPKPPATSQEMLEGTIKLIPDNDPQNPCEDSDRLAVIWSAAKANSVHEGPRSDYAGNNLIQIAQIPMDYTRENKRYKVFDLELYWTVKNPLNCCKTGHAYAVIQFAWARALIKKFGKFRKQVLGHDWTLDILDSEKKLARDGDIYDPRFTNNPRNSRPGTKPDIRPGKTPKAKSAVVQEDSPGISYRHFFGQNGDDGNWIPGLSGRGGCVIINFTAFLVCDSPAFQQGNPAENYKQAKVEKIIQYRIIYSFKGNGAAPNIIPQIIKVSETKCKKQFRYYLKKSKSLERAYRHPPESKIEEKENYSKENEKITFKDC</sequence>
<name>A0A1I4AS45_9PROT</name>
<feature type="region of interest" description="Disordered" evidence="1">
    <location>
        <begin position="459"/>
        <end position="492"/>
    </location>
</feature>
<evidence type="ECO:0000256" key="1">
    <source>
        <dbReference type="SAM" id="MobiDB-lite"/>
    </source>
</evidence>
<accession>A0A1I4AS45</accession>
<dbReference type="EMBL" id="FOSP01000010">
    <property type="protein sequence ID" value="SFK59368.1"/>
    <property type="molecule type" value="Genomic_DNA"/>
</dbReference>
<evidence type="ECO:0000313" key="2">
    <source>
        <dbReference type="EMBL" id="SFK59368.1"/>
    </source>
</evidence>
<proteinExistence type="predicted"/>
<evidence type="ECO:0000313" key="3">
    <source>
        <dbReference type="Proteomes" id="UP000199533"/>
    </source>
</evidence>
<feature type="compositionally biased region" description="Polar residues" evidence="1">
    <location>
        <begin position="465"/>
        <end position="474"/>
    </location>
</feature>
<dbReference type="AlphaFoldDB" id="A0A1I4AS45"/>
<keyword evidence="3" id="KW-1185">Reference proteome</keyword>
<protein>
    <submittedName>
        <fullName evidence="2">Uncharacterized protein</fullName>
    </submittedName>
</protein>
<dbReference type="OrthoDB" id="8540577at2"/>
<feature type="region of interest" description="Disordered" evidence="1">
    <location>
        <begin position="607"/>
        <end position="632"/>
    </location>
</feature>
<organism evidence="2 3">
    <name type="scientific">Nitrosomonas aestuarii</name>
    <dbReference type="NCBI Taxonomy" id="52441"/>
    <lineage>
        <taxon>Bacteria</taxon>
        <taxon>Pseudomonadati</taxon>
        <taxon>Pseudomonadota</taxon>
        <taxon>Betaproteobacteria</taxon>
        <taxon>Nitrosomonadales</taxon>
        <taxon>Nitrosomonadaceae</taxon>
        <taxon>Nitrosomonas</taxon>
    </lineage>
</organism>
<dbReference type="RefSeq" id="WP_090698831.1">
    <property type="nucleotide sequence ID" value="NZ_FOSP01000010.1"/>
</dbReference>